<protein>
    <submittedName>
        <fullName evidence="2">Uncharacterized protein</fullName>
    </submittedName>
</protein>
<name>A0A8J2JVU2_9HEXA</name>
<dbReference type="EMBL" id="CAJVCH010153121">
    <property type="protein sequence ID" value="CAG7727725.1"/>
    <property type="molecule type" value="Genomic_DNA"/>
</dbReference>
<evidence type="ECO:0000313" key="2">
    <source>
        <dbReference type="EMBL" id="CAG7727725.1"/>
    </source>
</evidence>
<feature type="region of interest" description="Disordered" evidence="1">
    <location>
        <begin position="1"/>
        <end position="48"/>
    </location>
</feature>
<evidence type="ECO:0000256" key="1">
    <source>
        <dbReference type="SAM" id="MobiDB-lite"/>
    </source>
</evidence>
<evidence type="ECO:0000313" key="3">
    <source>
        <dbReference type="Proteomes" id="UP000708208"/>
    </source>
</evidence>
<dbReference type="AlphaFoldDB" id="A0A8J2JVU2"/>
<reference evidence="2" key="1">
    <citation type="submission" date="2021-06" db="EMBL/GenBank/DDBJ databases">
        <authorList>
            <person name="Hodson N. C."/>
            <person name="Mongue J. A."/>
            <person name="Jaron S. K."/>
        </authorList>
    </citation>
    <scope>NUCLEOTIDE SEQUENCE</scope>
</reference>
<accession>A0A8J2JVU2</accession>
<organism evidence="2 3">
    <name type="scientific">Allacma fusca</name>
    <dbReference type="NCBI Taxonomy" id="39272"/>
    <lineage>
        <taxon>Eukaryota</taxon>
        <taxon>Metazoa</taxon>
        <taxon>Ecdysozoa</taxon>
        <taxon>Arthropoda</taxon>
        <taxon>Hexapoda</taxon>
        <taxon>Collembola</taxon>
        <taxon>Symphypleona</taxon>
        <taxon>Sminthuridae</taxon>
        <taxon>Allacma</taxon>
    </lineage>
</organism>
<dbReference type="Proteomes" id="UP000708208">
    <property type="component" value="Unassembled WGS sequence"/>
</dbReference>
<comment type="caution">
    <text evidence="2">The sequence shown here is derived from an EMBL/GenBank/DDBJ whole genome shotgun (WGS) entry which is preliminary data.</text>
</comment>
<gene>
    <name evidence="2" type="ORF">AFUS01_LOCUS16555</name>
</gene>
<proteinExistence type="predicted"/>
<keyword evidence="3" id="KW-1185">Reference proteome</keyword>
<sequence length="48" mass="5007">MPTKGINSLLKAIPPNSSDSETSEAEVRSSKKNMKKSNPLPAAPAVPS</sequence>
<feature type="non-terminal residue" evidence="2">
    <location>
        <position position="48"/>
    </location>
</feature>